<gene>
    <name evidence="3" type="ORF">N4261_08555</name>
</gene>
<evidence type="ECO:0000313" key="3">
    <source>
        <dbReference type="EMBL" id="UXH79913.1"/>
    </source>
</evidence>
<evidence type="ECO:0000256" key="1">
    <source>
        <dbReference type="SAM" id="MobiDB-lite"/>
    </source>
</evidence>
<keyword evidence="4" id="KW-1185">Reference proteome</keyword>
<feature type="compositionally biased region" description="Gly residues" evidence="1">
    <location>
        <begin position="299"/>
        <end position="310"/>
    </location>
</feature>
<protein>
    <recommendedName>
        <fullName evidence="5">Lipid/polyisoprenoid-binding YceI-like domain-containing protein</fullName>
    </recommendedName>
</protein>
<dbReference type="InterPro" id="IPR036761">
    <property type="entry name" value="TTHA0802/YceI-like_sf"/>
</dbReference>
<evidence type="ECO:0000256" key="2">
    <source>
        <dbReference type="SAM" id="Phobius"/>
    </source>
</evidence>
<name>A0ABY6B6F8_9BURK</name>
<feature type="region of interest" description="Disordered" evidence="1">
    <location>
        <begin position="1"/>
        <end position="41"/>
    </location>
</feature>
<dbReference type="Proteomes" id="UP001064933">
    <property type="component" value="Chromosome"/>
</dbReference>
<feature type="transmembrane region" description="Helical" evidence="2">
    <location>
        <begin position="46"/>
        <end position="65"/>
    </location>
</feature>
<keyword evidence="2" id="KW-0472">Membrane</keyword>
<reference evidence="3" key="1">
    <citation type="submission" date="2022-10" db="EMBL/GenBank/DDBJ databases">
        <title>Characterization and whole genome sequencing of a new Roseateles species, isolated from fresh water.</title>
        <authorList>
            <person name="Guliayeva D.Y."/>
            <person name="Akhremchuk A.E."/>
            <person name="Sikolenko M.A."/>
            <person name="Valentovich L.N."/>
            <person name="Sidarenka A.V."/>
        </authorList>
    </citation>
    <scope>NUCLEOTIDE SEQUENCE</scope>
    <source>
        <strain evidence="3">BIM B-1768</strain>
    </source>
</reference>
<keyword evidence="2" id="KW-1133">Transmembrane helix</keyword>
<dbReference type="RefSeq" id="WP_261759731.1">
    <property type="nucleotide sequence ID" value="NZ_CP104562.2"/>
</dbReference>
<dbReference type="EMBL" id="CP104562">
    <property type="protein sequence ID" value="UXH79913.1"/>
    <property type="molecule type" value="Genomic_DNA"/>
</dbReference>
<evidence type="ECO:0000313" key="4">
    <source>
        <dbReference type="Proteomes" id="UP001064933"/>
    </source>
</evidence>
<keyword evidence="2" id="KW-0812">Transmembrane</keyword>
<feature type="region of interest" description="Disordered" evidence="1">
    <location>
        <begin position="295"/>
        <end position="314"/>
    </location>
</feature>
<accession>A0ABY6B6F8</accession>
<organism evidence="3 4">
    <name type="scientific">Roseateles amylovorans</name>
    <dbReference type="NCBI Taxonomy" id="2978473"/>
    <lineage>
        <taxon>Bacteria</taxon>
        <taxon>Pseudomonadati</taxon>
        <taxon>Pseudomonadota</taxon>
        <taxon>Betaproteobacteria</taxon>
        <taxon>Burkholderiales</taxon>
        <taxon>Sphaerotilaceae</taxon>
        <taxon>Roseateles</taxon>
    </lineage>
</organism>
<sequence>MTSDDNTFAANAPVGATGSGDHPATPGLRTGRPGPPWRRKTGSPRVISFVAQVAVGVVLASGLAACGTRAPDMGAASPAPLTSSPRAPTEATHPPNLPNLPMRPSGATAAAPSTAAKVATADASTLPALRCPEWLTAQRRDQGRLYAVDGQASQIHIHVFRAGRLASLGHNHVLGVDRLVGHVYVPQQGLGDAGVELAFRLEDLIIDRAEWRQALGAEFASQPSADDIAGTRTNLLRALEASDHPEVLLRSRAVEGAWPRLVLTMAVQLHGQVRTLEVALDVARPGVSAAVVPVDERGATGGPGGPGDSGAGAEAAPLRAKGRLVIRQSEFGLKPFAVLGGLLAVQDALVVDLDLVAQPVAQCRGA</sequence>
<dbReference type="Gene3D" id="2.40.128.110">
    <property type="entry name" value="Lipid/polyisoprenoid-binding, YceI-like"/>
    <property type="match status" value="1"/>
</dbReference>
<evidence type="ECO:0008006" key="5">
    <source>
        <dbReference type="Google" id="ProtNLM"/>
    </source>
</evidence>
<feature type="region of interest" description="Disordered" evidence="1">
    <location>
        <begin position="74"/>
        <end position="108"/>
    </location>
</feature>
<proteinExistence type="predicted"/>